<keyword evidence="3" id="KW-0812">Transmembrane</keyword>
<accession>A0A8B8DHV2</accession>
<feature type="domain" description="Sushi" evidence="5">
    <location>
        <begin position="97"/>
        <end position="157"/>
    </location>
</feature>
<evidence type="ECO:0000313" key="6">
    <source>
        <dbReference type="Proteomes" id="UP000694844"/>
    </source>
</evidence>
<dbReference type="Pfam" id="PF00084">
    <property type="entry name" value="Sushi"/>
    <property type="match status" value="1"/>
</dbReference>
<dbReference type="SUPFAM" id="SSF57535">
    <property type="entry name" value="Complement control module/SCR domain"/>
    <property type="match status" value="1"/>
</dbReference>
<dbReference type="SMART" id="SM00032">
    <property type="entry name" value="CCP"/>
    <property type="match status" value="1"/>
</dbReference>
<feature type="chain" id="PRO_5034683964" evidence="4">
    <location>
        <begin position="28"/>
        <end position="581"/>
    </location>
</feature>
<proteinExistence type="predicted"/>
<protein>
    <submittedName>
        <fullName evidence="7">Uncharacterized protein LOC111127022</fullName>
    </submittedName>
</protein>
<dbReference type="AlphaFoldDB" id="A0A8B8DHV2"/>
<evidence type="ECO:0000256" key="2">
    <source>
        <dbReference type="SAM" id="MobiDB-lite"/>
    </source>
</evidence>
<dbReference type="InterPro" id="IPR036116">
    <property type="entry name" value="FN3_sf"/>
</dbReference>
<dbReference type="RefSeq" id="XP_022327712.1">
    <property type="nucleotide sequence ID" value="XM_022472004.1"/>
</dbReference>
<dbReference type="KEGG" id="cvn:111127022"/>
<evidence type="ECO:0000256" key="4">
    <source>
        <dbReference type="SAM" id="SignalP"/>
    </source>
</evidence>
<dbReference type="InterPro" id="IPR000436">
    <property type="entry name" value="Sushi_SCR_CCP_dom"/>
</dbReference>
<sequence>MLLYRLIMKKICEILLLSAILYISVEANSEIGRYQVGKTESGRYLAHINSGQPYICHFWGPANKHISEICSDKNKGNKTGGEYAYTFPRIGSSYPACPPLPSITNGYWKCPELVYSTAVEVYASCAAICVDGFKLKEAKVIRCTESLKWEESHDLHCFPENESCSLWNLTFITSTPLQVIISWNTTAACHNDVYKLLMKGPNQNFTKQLQKNSNFIVIKNIHPDMEYEVSIYLKEEQLISGNFTSAAMGSPQKPVDVYVYPLNATAVNITWTANKYMWAIGACIIGTCFISVLISFCVCWKRKRHKSRRNLSEGDVRNSQETQHMNKNQNTDALVENPTCTTTLLKQSVVSEFSSSKASHPSTSDAELNLGNLACEVRSTRISRNVGPRETLGSDSGRGSESGTDSTESDTNKLRWSQSSEKSLQERICEENVKENDLKDQSLTVCDKEKRIEDNIHLDDAEKCTCTFSAFQDSHCLEHIERLADLLDPHDHYTDPKSWKGLAKHVLHWDSAKIIAVGFRTKNFFKDFVLEHLSSEGKKLGHLVFYFSRSDTYREDVIELMNKIHSECSFCDQIFESQYPS</sequence>
<keyword evidence="3" id="KW-0472">Membrane</keyword>
<feature type="region of interest" description="Disordered" evidence="2">
    <location>
        <begin position="385"/>
        <end position="419"/>
    </location>
</feature>
<evidence type="ECO:0000256" key="3">
    <source>
        <dbReference type="SAM" id="Phobius"/>
    </source>
</evidence>
<feature type="transmembrane region" description="Helical" evidence="3">
    <location>
        <begin position="276"/>
        <end position="300"/>
    </location>
</feature>
<dbReference type="GeneID" id="111127022"/>
<dbReference type="CDD" id="cd00033">
    <property type="entry name" value="CCP"/>
    <property type="match status" value="1"/>
</dbReference>
<dbReference type="SUPFAM" id="SSF49265">
    <property type="entry name" value="Fibronectin type III"/>
    <property type="match status" value="1"/>
</dbReference>
<feature type="compositionally biased region" description="Polar residues" evidence="2">
    <location>
        <begin position="319"/>
        <end position="333"/>
    </location>
</feature>
<evidence type="ECO:0000259" key="5">
    <source>
        <dbReference type="SMART" id="SM00032"/>
    </source>
</evidence>
<evidence type="ECO:0000256" key="1">
    <source>
        <dbReference type="ARBA" id="ARBA00023157"/>
    </source>
</evidence>
<dbReference type="Gene3D" id="2.10.70.10">
    <property type="entry name" value="Complement Module, domain 1"/>
    <property type="match status" value="1"/>
</dbReference>
<evidence type="ECO:0000313" key="7">
    <source>
        <dbReference type="RefSeq" id="XP_022327712.1"/>
    </source>
</evidence>
<keyword evidence="6" id="KW-1185">Reference proteome</keyword>
<name>A0A8B8DHV2_CRAVI</name>
<gene>
    <name evidence="7" type="primary">LOC111127022</name>
</gene>
<keyword evidence="1" id="KW-1015">Disulfide bond</keyword>
<feature type="signal peptide" evidence="4">
    <location>
        <begin position="1"/>
        <end position="27"/>
    </location>
</feature>
<feature type="compositionally biased region" description="Low complexity" evidence="2">
    <location>
        <begin position="393"/>
        <end position="406"/>
    </location>
</feature>
<keyword evidence="3" id="KW-1133">Transmembrane helix</keyword>
<dbReference type="OrthoDB" id="6111886at2759"/>
<dbReference type="InterPro" id="IPR035976">
    <property type="entry name" value="Sushi/SCR/CCP_sf"/>
</dbReference>
<feature type="region of interest" description="Disordered" evidence="2">
    <location>
        <begin position="309"/>
        <end position="333"/>
    </location>
</feature>
<reference evidence="7" key="1">
    <citation type="submission" date="2025-08" db="UniProtKB">
        <authorList>
            <consortium name="RefSeq"/>
        </authorList>
    </citation>
    <scope>IDENTIFICATION</scope>
    <source>
        <tissue evidence="7">Whole sample</tissue>
    </source>
</reference>
<dbReference type="Proteomes" id="UP000694844">
    <property type="component" value="Chromosome 3"/>
</dbReference>
<keyword evidence="4" id="KW-0732">Signal</keyword>
<organism evidence="6 7">
    <name type="scientific">Crassostrea virginica</name>
    <name type="common">Eastern oyster</name>
    <dbReference type="NCBI Taxonomy" id="6565"/>
    <lineage>
        <taxon>Eukaryota</taxon>
        <taxon>Metazoa</taxon>
        <taxon>Spiralia</taxon>
        <taxon>Lophotrochozoa</taxon>
        <taxon>Mollusca</taxon>
        <taxon>Bivalvia</taxon>
        <taxon>Autobranchia</taxon>
        <taxon>Pteriomorphia</taxon>
        <taxon>Ostreida</taxon>
        <taxon>Ostreoidea</taxon>
        <taxon>Ostreidae</taxon>
        <taxon>Crassostrea</taxon>
    </lineage>
</organism>